<dbReference type="Pfam" id="PF11849">
    <property type="entry name" value="DUF3369"/>
    <property type="match status" value="1"/>
</dbReference>
<protein>
    <submittedName>
        <fullName evidence="4">DUF3369 domain-containing protein</fullName>
    </submittedName>
</protein>
<dbReference type="PANTHER" id="PTHR45228">
    <property type="entry name" value="CYCLIC DI-GMP PHOSPHODIESTERASE TM_0186-RELATED"/>
    <property type="match status" value="1"/>
</dbReference>
<dbReference type="PANTHER" id="PTHR45228:SF9">
    <property type="entry name" value="3'3'-CGAMP-SPECIFIC PHOSPHODIESTERASE 2"/>
    <property type="match status" value="1"/>
</dbReference>
<dbReference type="InterPro" id="IPR052020">
    <property type="entry name" value="Cyclic_di-GMP/3'3'-cGAMP_PDE"/>
</dbReference>
<dbReference type="PROSITE" id="PS50110">
    <property type="entry name" value="RESPONSE_REGULATORY"/>
    <property type="match status" value="1"/>
</dbReference>
<evidence type="ECO:0000256" key="1">
    <source>
        <dbReference type="PROSITE-ProRule" id="PRU00169"/>
    </source>
</evidence>
<dbReference type="SUPFAM" id="SSF109604">
    <property type="entry name" value="HD-domain/PDEase-like"/>
    <property type="match status" value="1"/>
</dbReference>
<dbReference type="PROSITE" id="PS51832">
    <property type="entry name" value="HD_GYP"/>
    <property type="match status" value="1"/>
</dbReference>
<dbReference type="EMBL" id="CP072110">
    <property type="protein sequence ID" value="QTH64447.1"/>
    <property type="molecule type" value="Genomic_DNA"/>
</dbReference>
<dbReference type="GO" id="GO:0000160">
    <property type="term" value="P:phosphorelay signal transduction system"/>
    <property type="evidence" value="ECO:0007669"/>
    <property type="project" value="InterPro"/>
</dbReference>
<dbReference type="SMART" id="SM00471">
    <property type="entry name" value="HDc"/>
    <property type="match status" value="1"/>
</dbReference>
<evidence type="ECO:0000259" key="2">
    <source>
        <dbReference type="PROSITE" id="PS50110"/>
    </source>
</evidence>
<dbReference type="Proteomes" id="UP000682739">
    <property type="component" value="Chromosome"/>
</dbReference>
<accession>A0A975DC58</accession>
<reference evidence="4" key="1">
    <citation type="submission" date="2021-03" db="EMBL/GenBank/DDBJ databases">
        <title>Description of Psychrosphaera ytuae sp. nov. isolated from deep sea sediment of South China Sea.</title>
        <authorList>
            <person name="Zhang J."/>
            <person name="Xu X.-D."/>
        </authorList>
    </citation>
    <scope>NUCLEOTIDE SEQUENCE</scope>
    <source>
        <strain evidence="4">MTZ26</strain>
    </source>
</reference>
<dbReference type="KEGG" id="psym:J1N51_02900"/>
<feature type="modified residue" description="4-aspartylphosphate" evidence="1">
    <location>
        <position position="79"/>
    </location>
</feature>
<evidence type="ECO:0000259" key="3">
    <source>
        <dbReference type="PROSITE" id="PS51832"/>
    </source>
</evidence>
<dbReference type="InterPro" id="IPR037522">
    <property type="entry name" value="HD_GYP_dom"/>
</dbReference>
<dbReference type="InterPro" id="IPR001789">
    <property type="entry name" value="Sig_transdc_resp-reg_receiver"/>
</dbReference>
<feature type="domain" description="HD-GYP" evidence="3">
    <location>
        <begin position="322"/>
        <end position="514"/>
    </location>
</feature>
<keyword evidence="1" id="KW-0597">Phosphoprotein</keyword>
<dbReference type="InterPro" id="IPR011006">
    <property type="entry name" value="CheY-like_superfamily"/>
</dbReference>
<name>A0A975DC58_9GAMM</name>
<sequence>MAEDFLFSGEEVEEVTQPTIGTWKVLIVDDEPEVHAVTKLALSDFTFRDKSLDFLSAYSGTEATNLLKEHSDIAIVLLDVVMETDDAGLKVADFIRNELENDSIRIILRTGQPGQAPERQVIVNYDINDYKSKTELTAQKLFTVIMAGLRSYRDIMSLRTTQDGLKKIISASSDIFSVHSMEQFIDGVMMQLTSILGCGEEQAMYASNSLMVNCQPTDSDTELKVVAGQGRFGAVVGKRVSEISDIINDELQGAFAEAIKRRAIVYRGNYLIAYCHSKFSTNSLLFVSGIPTDLSNNKRDLVELFAQNVQVAYESIQLKIELEASQTELLQRLGGAIEKRLNDRGEHIYRVGQISAMLAELYGLSNSQIELLKRASGLHDTGKILLSDDILKAPKSLTEEQWQAVKQAPVEGYKILAGSERELIQIGAIVAQQHHEHWDGTGYPDGLSGTDIHIYARIVSIANVYDSLRSKLVYKDAWSHEKAIEYLFEQSGKKFDPKLIELFDRNQSKFSALY</sequence>
<gene>
    <name evidence="4" type="ORF">J1N51_02900</name>
</gene>
<dbReference type="GO" id="GO:0008081">
    <property type="term" value="F:phosphoric diester hydrolase activity"/>
    <property type="evidence" value="ECO:0007669"/>
    <property type="project" value="UniProtKB-ARBA"/>
</dbReference>
<evidence type="ECO:0000313" key="4">
    <source>
        <dbReference type="EMBL" id="QTH64447.1"/>
    </source>
</evidence>
<feature type="domain" description="Response regulatory" evidence="2">
    <location>
        <begin position="24"/>
        <end position="148"/>
    </location>
</feature>
<organism evidence="4 5">
    <name type="scientific">Psychrosphaera ytuae</name>
    <dbReference type="NCBI Taxonomy" id="2820710"/>
    <lineage>
        <taxon>Bacteria</taxon>
        <taxon>Pseudomonadati</taxon>
        <taxon>Pseudomonadota</taxon>
        <taxon>Gammaproteobacteria</taxon>
        <taxon>Alteromonadales</taxon>
        <taxon>Pseudoalteromonadaceae</taxon>
        <taxon>Psychrosphaera</taxon>
    </lineage>
</organism>
<dbReference type="Gene3D" id="3.40.50.2300">
    <property type="match status" value="1"/>
</dbReference>
<dbReference type="Gene3D" id="1.10.3210.10">
    <property type="entry name" value="Hypothetical protein af1432"/>
    <property type="match status" value="1"/>
</dbReference>
<dbReference type="SMART" id="SM00448">
    <property type="entry name" value="REC"/>
    <property type="match status" value="1"/>
</dbReference>
<dbReference type="InterPro" id="IPR021800">
    <property type="entry name" value="DUF3369"/>
</dbReference>
<dbReference type="AlphaFoldDB" id="A0A975DC58"/>
<dbReference type="CDD" id="cd00077">
    <property type="entry name" value="HDc"/>
    <property type="match status" value="1"/>
</dbReference>
<keyword evidence="5" id="KW-1185">Reference proteome</keyword>
<proteinExistence type="predicted"/>
<dbReference type="InterPro" id="IPR003607">
    <property type="entry name" value="HD/PDEase_dom"/>
</dbReference>
<evidence type="ECO:0000313" key="5">
    <source>
        <dbReference type="Proteomes" id="UP000682739"/>
    </source>
</evidence>
<dbReference type="RefSeq" id="WP_208832501.1">
    <property type="nucleotide sequence ID" value="NZ_CP072110.1"/>
</dbReference>
<dbReference type="Pfam" id="PF13487">
    <property type="entry name" value="HD_5"/>
    <property type="match status" value="1"/>
</dbReference>
<dbReference type="Pfam" id="PF00072">
    <property type="entry name" value="Response_reg"/>
    <property type="match status" value="1"/>
</dbReference>
<dbReference type="SUPFAM" id="SSF52172">
    <property type="entry name" value="CheY-like"/>
    <property type="match status" value="1"/>
</dbReference>